<keyword evidence="1" id="KW-0732">Signal</keyword>
<accession>A0A8J9V2X3</accession>
<feature type="signal peptide" evidence="1">
    <location>
        <begin position="1"/>
        <end position="21"/>
    </location>
</feature>
<gene>
    <name evidence="2" type="ORF">BINO364_LOCUS15360</name>
</gene>
<dbReference type="OrthoDB" id="6134464at2759"/>
<reference evidence="2" key="1">
    <citation type="submission" date="2021-12" db="EMBL/GenBank/DDBJ databases">
        <authorList>
            <person name="Martin H S."/>
        </authorList>
    </citation>
    <scope>NUCLEOTIDE SEQUENCE</scope>
</reference>
<dbReference type="InterPro" id="IPR024276">
    <property type="entry name" value="CCAP"/>
</dbReference>
<organism evidence="2 3">
    <name type="scientific">Brenthis ino</name>
    <name type="common">lesser marbled fritillary</name>
    <dbReference type="NCBI Taxonomy" id="405034"/>
    <lineage>
        <taxon>Eukaryota</taxon>
        <taxon>Metazoa</taxon>
        <taxon>Ecdysozoa</taxon>
        <taxon>Arthropoda</taxon>
        <taxon>Hexapoda</taxon>
        <taxon>Insecta</taxon>
        <taxon>Pterygota</taxon>
        <taxon>Neoptera</taxon>
        <taxon>Endopterygota</taxon>
        <taxon>Lepidoptera</taxon>
        <taxon>Glossata</taxon>
        <taxon>Ditrysia</taxon>
        <taxon>Papilionoidea</taxon>
        <taxon>Nymphalidae</taxon>
        <taxon>Heliconiinae</taxon>
        <taxon>Argynnini</taxon>
        <taxon>Brenthis</taxon>
    </lineage>
</organism>
<dbReference type="Proteomes" id="UP000838878">
    <property type="component" value="Chromosome 8"/>
</dbReference>
<protein>
    <recommendedName>
        <fullName evidence="4">Crustacean cardioactive peptide</fullName>
    </recommendedName>
</protein>
<feature type="non-terminal residue" evidence="2">
    <location>
        <position position="119"/>
    </location>
</feature>
<dbReference type="Pfam" id="PF11105">
    <property type="entry name" value="CCAP"/>
    <property type="match status" value="1"/>
</dbReference>
<dbReference type="EMBL" id="OV170228">
    <property type="protein sequence ID" value="CAH0730372.1"/>
    <property type="molecule type" value="Genomic_DNA"/>
</dbReference>
<evidence type="ECO:0000313" key="2">
    <source>
        <dbReference type="EMBL" id="CAH0730372.1"/>
    </source>
</evidence>
<proteinExistence type="predicted"/>
<evidence type="ECO:0000313" key="3">
    <source>
        <dbReference type="Proteomes" id="UP000838878"/>
    </source>
</evidence>
<evidence type="ECO:0000256" key="1">
    <source>
        <dbReference type="SAM" id="SignalP"/>
    </source>
</evidence>
<feature type="chain" id="PRO_5035440696" description="Crustacean cardioactive peptide" evidence="1">
    <location>
        <begin position="22"/>
        <end position="119"/>
    </location>
</feature>
<dbReference type="AlphaFoldDB" id="A0A8J9V2X3"/>
<sequence length="119" mass="13667">MAARVPLLVIFALLFLDCCYGAAIPRAYDPRLSEDVILTPKKRPFCNAFTGCGRKRSQGTPGMPMQELFRQRQLIDEDSVPLMDMDPTLDELSRQVIADAKMWGLLRDEISRRRNMDYQ</sequence>
<name>A0A8J9V2X3_9NEOP</name>
<keyword evidence="3" id="KW-1185">Reference proteome</keyword>
<evidence type="ECO:0008006" key="4">
    <source>
        <dbReference type="Google" id="ProtNLM"/>
    </source>
</evidence>